<evidence type="ECO:0000256" key="3">
    <source>
        <dbReference type="ARBA" id="ARBA00023027"/>
    </source>
</evidence>
<dbReference type="EMBL" id="CAJPEV010021734">
    <property type="protein sequence ID" value="CAG0908153.1"/>
    <property type="molecule type" value="Genomic_DNA"/>
</dbReference>
<name>A0A7R9AJP4_9CRUS</name>
<keyword evidence="3" id="KW-0520">NAD</keyword>
<dbReference type="Gene3D" id="3.40.718.10">
    <property type="entry name" value="Isopropylmalate Dehydrogenase"/>
    <property type="match status" value="1"/>
</dbReference>
<protein>
    <recommendedName>
        <fullName evidence="6">4-hydroxythreonine-4-phosphate dehydrogenase</fullName>
    </recommendedName>
</protein>
<evidence type="ECO:0008006" key="6">
    <source>
        <dbReference type="Google" id="ProtNLM"/>
    </source>
</evidence>
<dbReference type="Pfam" id="PF04166">
    <property type="entry name" value="PdxA"/>
    <property type="match status" value="1"/>
</dbReference>
<sequence>MADCVVVGDQAHIVRAMQIASAASGLAPLPISVLPDLSAWSAHKPTMGLPLLQTPQIEALSLPTAPLVAWGQTSAQAGQLAAQAVQTAAMEVLQGRARALVTAPLNKASLHLAGYPYPGHTEMLQALSAAYLGISIEELPVRMMLANQQLSVVLDSIHVPLRAAVAQLNGAHLLQTLQITHTSWLRHYGFAPRIAVAGLNPHAGESGLLGDEEINIITPALELASQRGLQVSGPHPPDTVFMSARNTQPKLRSPFADVVVALYHDQGLIPVKYLGVDDGINITLGLPFVRTSPDHGTAFELAGKGKARAESLLGAINQARELSKRT</sequence>
<dbReference type="PANTHER" id="PTHR30004">
    <property type="entry name" value="4-HYDROXYTHREONINE-4-PHOSPHATE DEHYDROGENASE"/>
    <property type="match status" value="1"/>
</dbReference>
<dbReference type="SUPFAM" id="SSF53659">
    <property type="entry name" value="Isocitrate/Isopropylmalate dehydrogenase-like"/>
    <property type="match status" value="1"/>
</dbReference>
<keyword evidence="5" id="KW-1185">Reference proteome</keyword>
<dbReference type="PANTHER" id="PTHR30004:SF6">
    <property type="entry name" value="D-THREONATE 4-PHOSPHATE DEHYDROGENASE"/>
    <property type="match status" value="1"/>
</dbReference>
<organism evidence="4">
    <name type="scientific">Darwinula stevensoni</name>
    <dbReference type="NCBI Taxonomy" id="69355"/>
    <lineage>
        <taxon>Eukaryota</taxon>
        <taxon>Metazoa</taxon>
        <taxon>Ecdysozoa</taxon>
        <taxon>Arthropoda</taxon>
        <taxon>Crustacea</taxon>
        <taxon>Oligostraca</taxon>
        <taxon>Ostracoda</taxon>
        <taxon>Podocopa</taxon>
        <taxon>Podocopida</taxon>
        <taxon>Darwinulocopina</taxon>
        <taxon>Darwinuloidea</taxon>
        <taxon>Darwinulidae</taxon>
        <taxon>Darwinula</taxon>
    </lineage>
</organism>
<evidence type="ECO:0000313" key="4">
    <source>
        <dbReference type="EMBL" id="CAD7255284.1"/>
    </source>
</evidence>
<dbReference type="Proteomes" id="UP000677054">
    <property type="component" value="Unassembled WGS sequence"/>
</dbReference>
<accession>A0A7R9AJP4</accession>
<evidence type="ECO:0000256" key="2">
    <source>
        <dbReference type="ARBA" id="ARBA00023002"/>
    </source>
</evidence>
<dbReference type="NCBIfam" id="TIGR00557">
    <property type="entry name" value="pdxA"/>
    <property type="match status" value="1"/>
</dbReference>
<dbReference type="EMBL" id="LR921252">
    <property type="protein sequence ID" value="CAD7255284.1"/>
    <property type="molecule type" value="Genomic_DNA"/>
</dbReference>
<dbReference type="GO" id="GO:0046872">
    <property type="term" value="F:metal ion binding"/>
    <property type="evidence" value="ECO:0007669"/>
    <property type="project" value="UniProtKB-KW"/>
</dbReference>
<proteinExistence type="predicted"/>
<dbReference type="OrthoDB" id="6380261at2759"/>
<dbReference type="GO" id="GO:0051287">
    <property type="term" value="F:NAD binding"/>
    <property type="evidence" value="ECO:0007669"/>
    <property type="project" value="InterPro"/>
</dbReference>
<dbReference type="InterPro" id="IPR005255">
    <property type="entry name" value="PdxA_fam"/>
</dbReference>
<dbReference type="GO" id="GO:0016491">
    <property type="term" value="F:oxidoreductase activity"/>
    <property type="evidence" value="ECO:0007669"/>
    <property type="project" value="UniProtKB-KW"/>
</dbReference>
<gene>
    <name evidence="4" type="ORF">DSTB1V02_LOCUS15029</name>
</gene>
<keyword evidence="1" id="KW-0479">Metal-binding</keyword>
<dbReference type="AlphaFoldDB" id="A0A7R9AJP4"/>
<keyword evidence="2" id="KW-0560">Oxidoreductase</keyword>
<reference evidence="4" key="1">
    <citation type="submission" date="2020-11" db="EMBL/GenBank/DDBJ databases">
        <authorList>
            <person name="Tran Van P."/>
        </authorList>
    </citation>
    <scope>NUCLEOTIDE SEQUENCE</scope>
</reference>
<evidence type="ECO:0000313" key="5">
    <source>
        <dbReference type="Proteomes" id="UP000677054"/>
    </source>
</evidence>
<evidence type="ECO:0000256" key="1">
    <source>
        <dbReference type="ARBA" id="ARBA00022723"/>
    </source>
</evidence>